<evidence type="ECO:0000313" key="2">
    <source>
        <dbReference type="Proteomes" id="UP001165960"/>
    </source>
</evidence>
<protein>
    <submittedName>
        <fullName evidence="1">Uncharacterized protein</fullName>
    </submittedName>
</protein>
<proteinExistence type="predicted"/>
<accession>A0ACC2UJN5</accession>
<keyword evidence="2" id="KW-1185">Reference proteome</keyword>
<reference evidence="1" key="1">
    <citation type="submission" date="2022-04" db="EMBL/GenBank/DDBJ databases">
        <title>Genome of the entomopathogenic fungus Entomophthora muscae.</title>
        <authorList>
            <person name="Elya C."/>
            <person name="Lovett B.R."/>
            <person name="Lee E."/>
            <person name="Macias A.M."/>
            <person name="Hajek A.E."/>
            <person name="De Bivort B.L."/>
            <person name="Kasson M.T."/>
            <person name="De Fine Licht H.H."/>
            <person name="Stajich J.E."/>
        </authorList>
    </citation>
    <scope>NUCLEOTIDE SEQUENCE</scope>
    <source>
        <strain evidence="1">Berkeley</strain>
    </source>
</reference>
<gene>
    <name evidence="1" type="ORF">DSO57_1034632</name>
</gene>
<evidence type="ECO:0000313" key="1">
    <source>
        <dbReference type="EMBL" id="KAJ9087294.1"/>
    </source>
</evidence>
<name>A0ACC2UJN5_9FUNG</name>
<comment type="caution">
    <text evidence="1">The sequence shown here is derived from an EMBL/GenBank/DDBJ whole genome shotgun (WGS) entry which is preliminary data.</text>
</comment>
<sequence length="175" mass="19846">MTLFQANSAALIPFSLTYKVTSAHNLQPKLPLQSRKHKHNLLPISSLPSYTTRNTTTRRESQAMRFSLLTQYSSQPRISWSSLPPKNFALVSLDLFKLLRRLEALPSEYLFLNISASTMSFITIPAQSSKKASPPSLLPQDSEEYKVQEILSHCTLHSGTEYLILWKGYKLEDST</sequence>
<dbReference type="Proteomes" id="UP001165960">
    <property type="component" value="Unassembled WGS sequence"/>
</dbReference>
<organism evidence="1 2">
    <name type="scientific">Entomophthora muscae</name>
    <dbReference type="NCBI Taxonomy" id="34485"/>
    <lineage>
        <taxon>Eukaryota</taxon>
        <taxon>Fungi</taxon>
        <taxon>Fungi incertae sedis</taxon>
        <taxon>Zoopagomycota</taxon>
        <taxon>Entomophthoromycotina</taxon>
        <taxon>Entomophthoromycetes</taxon>
        <taxon>Entomophthorales</taxon>
        <taxon>Entomophthoraceae</taxon>
        <taxon>Entomophthora</taxon>
    </lineage>
</organism>
<dbReference type="EMBL" id="QTSX02000291">
    <property type="protein sequence ID" value="KAJ9087294.1"/>
    <property type="molecule type" value="Genomic_DNA"/>
</dbReference>